<evidence type="ECO:0000313" key="1">
    <source>
        <dbReference type="EMBL" id="MBX49211.1"/>
    </source>
</evidence>
<protein>
    <submittedName>
        <fullName evidence="1">Uncharacterized protein</fullName>
    </submittedName>
</protein>
<accession>A0A2P2P3K5</accession>
<reference evidence="1" key="1">
    <citation type="submission" date="2018-02" db="EMBL/GenBank/DDBJ databases">
        <title>Rhizophora mucronata_Transcriptome.</title>
        <authorList>
            <person name="Meera S.P."/>
            <person name="Sreeshan A."/>
            <person name="Augustine A."/>
        </authorList>
    </citation>
    <scope>NUCLEOTIDE SEQUENCE</scope>
    <source>
        <tissue evidence="1">Leaf</tissue>
    </source>
</reference>
<sequence length="275" mass="30319">MPGFEGPIDHCGFLVLIPNSSAGIGDPIGGICTLSLVPAKTTLLMGLEIRVLLSSSEGSSIVESSISAIPMPFESNFSHECLFSAGKLLGDLGWAASHQMGFLKGKKRLVRSKIEVGIITGSASVGRPLEVKALNPGELRKDVIGFVFLFVEGDGESLSHIKACVVVTLLDLFLSITNIINQTIFSTPIPLPSNLRLLEVFILYFCKGLSQQIHTSRVLNYKNLIYFPKYTDLKSYQTKRIKRKIEERKGRKKKKKEINLHPLKIHTLWGLQKAS</sequence>
<dbReference type="EMBL" id="GGEC01068727">
    <property type="protein sequence ID" value="MBX49211.1"/>
    <property type="molecule type" value="Transcribed_RNA"/>
</dbReference>
<proteinExistence type="predicted"/>
<name>A0A2P2P3K5_RHIMU</name>
<dbReference type="AlphaFoldDB" id="A0A2P2P3K5"/>
<organism evidence="1">
    <name type="scientific">Rhizophora mucronata</name>
    <name type="common">Asiatic mangrove</name>
    <dbReference type="NCBI Taxonomy" id="61149"/>
    <lineage>
        <taxon>Eukaryota</taxon>
        <taxon>Viridiplantae</taxon>
        <taxon>Streptophyta</taxon>
        <taxon>Embryophyta</taxon>
        <taxon>Tracheophyta</taxon>
        <taxon>Spermatophyta</taxon>
        <taxon>Magnoliopsida</taxon>
        <taxon>eudicotyledons</taxon>
        <taxon>Gunneridae</taxon>
        <taxon>Pentapetalae</taxon>
        <taxon>rosids</taxon>
        <taxon>fabids</taxon>
        <taxon>Malpighiales</taxon>
        <taxon>Rhizophoraceae</taxon>
        <taxon>Rhizophora</taxon>
    </lineage>
</organism>